<dbReference type="InterPro" id="IPR023457">
    <property type="entry name" value="Met-tRNA_synth_2"/>
</dbReference>
<dbReference type="EC" id="6.1.1.10" evidence="2"/>
<evidence type="ECO:0000313" key="13">
    <source>
        <dbReference type="EMBL" id="OGI87985.1"/>
    </source>
</evidence>
<dbReference type="CDD" id="cd00814">
    <property type="entry name" value="MetRS_core"/>
    <property type="match status" value="1"/>
</dbReference>
<dbReference type="GO" id="GO:0005524">
    <property type="term" value="F:ATP binding"/>
    <property type="evidence" value="ECO:0007669"/>
    <property type="project" value="UniProtKB-KW"/>
</dbReference>
<evidence type="ECO:0000256" key="8">
    <source>
        <dbReference type="ARBA" id="ARBA00023146"/>
    </source>
</evidence>
<reference evidence="13 14" key="1">
    <citation type="journal article" date="2016" name="Nat. Commun.">
        <title>Thousands of microbial genomes shed light on interconnected biogeochemical processes in an aquifer system.</title>
        <authorList>
            <person name="Anantharaman K."/>
            <person name="Brown C.T."/>
            <person name="Hug L.A."/>
            <person name="Sharon I."/>
            <person name="Castelle C.J."/>
            <person name="Probst A.J."/>
            <person name="Thomas B.C."/>
            <person name="Singh A."/>
            <person name="Wilkins M.J."/>
            <person name="Karaoz U."/>
            <person name="Brodie E.L."/>
            <person name="Williams K.H."/>
            <person name="Hubbard S.S."/>
            <person name="Banfield J.F."/>
        </authorList>
    </citation>
    <scope>NUCLEOTIDE SEQUENCE [LARGE SCALE GENOMIC DNA]</scope>
</reference>
<evidence type="ECO:0000256" key="10">
    <source>
        <dbReference type="ARBA" id="ARBA00047364"/>
    </source>
</evidence>
<dbReference type="NCBIfam" id="TIGR00398">
    <property type="entry name" value="metG"/>
    <property type="match status" value="1"/>
</dbReference>
<dbReference type="InterPro" id="IPR009080">
    <property type="entry name" value="tRNAsynth_Ia_anticodon-bd"/>
</dbReference>
<evidence type="ECO:0000256" key="4">
    <source>
        <dbReference type="ARBA" id="ARBA00022598"/>
    </source>
</evidence>
<protein>
    <recommendedName>
        <fullName evidence="3">Methionine--tRNA ligase</fullName>
        <ecNumber evidence="2">6.1.1.10</ecNumber>
    </recommendedName>
    <alternativeName>
        <fullName evidence="9">Methionyl-tRNA synthetase</fullName>
    </alternativeName>
</protein>
<name>A0A1F6X1R4_9BACT</name>
<keyword evidence="7 11" id="KW-0648">Protein biosynthesis</keyword>
<dbReference type="PANTHER" id="PTHR43326:SF1">
    <property type="entry name" value="METHIONINE--TRNA LIGASE, MITOCHONDRIAL"/>
    <property type="match status" value="1"/>
</dbReference>
<dbReference type="PANTHER" id="PTHR43326">
    <property type="entry name" value="METHIONYL-TRNA SYNTHETASE"/>
    <property type="match status" value="1"/>
</dbReference>
<dbReference type="InterPro" id="IPR015413">
    <property type="entry name" value="Methionyl/Leucyl_tRNA_Synth"/>
</dbReference>
<comment type="catalytic activity">
    <reaction evidence="10">
        <text>tRNA(Met) + L-methionine + ATP = L-methionyl-tRNA(Met) + AMP + diphosphate</text>
        <dbReference type="Rhea" id="RHEA:13481"/>
        <dbReference type="Rhea" id="RHEA-COMP:9667"/>
        <dbReference type="Rhea" id="RHEA-COMP:9698"/>
        <dbReference type="ChEBI" id="CHEBI:30616"/>
        <dbReference type="ChEBI" id="CHEBI:33019"/>
        <dbReference type="ChEBI" id="CHEBI:57844"/>
        <dbReference type="ChEBI" id="CHEBI:78442"/>
        <dbReference type="ChEBI" id="CHEBI:78530"/>
        <dbReference type="ChEBI" id="CHEBI:456215"/>
        <dbReference type="EC" id="6.1.1.10"/>
    </reaction>
</comment>
<dbReference type="SUPFAM" id="SSF47323">
    <property type="entry name" value="Anticodon-binding domain of a subclass of class I aminoacyl-tRNA synthetases"/>
    <property type="match status" value="1"/>
</dbReference>
<evidence type="ECO:0000256" key="7">
    <source>
        <dbReference type="ARBA" id="ARBA00022917"/>
    </source>
</evidence>
<evidence type="ECO:0000256" key="1">
    <source>
        <dbReference type="ARBA" id="ARBA00003314"/>
    </source>
</evidence>
<keyword evidence="5 11" id="KW-0547">Nucleotide-binding</keyword>
<comment type="caution">
    <text evidence="13">The sequence shown here is derived from an EMBL/GenBank/DDBJ whole genome shotgun (WGS) entry which is preliminary data.</text>
</comment>
<dbReference type="AlphaFoldDB" id="A0A1F6X1R4"/>
<dbReference type="InterPro" id="IPR014758">
    <property type="entry name" value="Met-tRNA_synth"/>
</dbReference>
<dbReference type="Pfam" id="PF09334">
    <property type="entry name" value="tRNA-synt_1g"/>
    <property type="match status" value="1"/>
</dbReference>
<dbReference type="Proteomes" id="UP000185809">
    <property type="component" value="Unassembled WGS sequence"/>
</dbReference>
<dbReference type="Gene3D" id="3.40.50.620">
    <property type="entry name" value="HUPs"/>
    <property type="match status" value="1"/>
</dbReference>
<dbReference type="EMBL" id="MFUP01000007">
    <property type="protein sequence ID" value="OGI87985.1"/>
    <property type="molecule type" value="Genomic_DNA"/>
</dbReference>
<evidence type="ECO:0000259" key="12">
    <source>
        <dbReference type="Pfam" id="PF09334"/>
    </source>
</evidence>
<keyword evidence="4 11" id="KW-0436">Ligase</keyword>
<gene>
    <name evidence="13" type="ORF">A2995_00775</name>
</gene>
<evidence type="ECO:0000256" key="3">
    <source>
        <dbReference type="ARBA" id="ARBA00018753"/>
    </source>
</evidence>
<proteinExistence type="inferred from homology"/>
<evidence type="ECO:0000313" key="14">
    <source>
        <dbReference type="Proteomes" id="UP000185809"/>
    </source>
</evidence>
<feature type="domain" description="Methionyl/Leucyl tRNA synthetase" evidence="12">
    <location>
        <begin position="141"/>
        <end position="365"/>
    </location>
</feature>
<comment type="similarity">
    <text evidence="11">Belongs to the class-I aminoacyl-tRNA synthetase family.</text>
</comment>
<dbReference type="InterPro" id="IPR014729">
    <property type="entry name" value="Rossmann-like_a/b/a_fold"/>
</dbReference>
<evidence type="ECO:0000256" key="5">
    <source>
        <dbReference type="ARBA" id="ARBA00022741"/>
    </source>
</evidence>
<evidence type="ECO:0000256" key="9">
    <source>
        <dbReference type="ARBA" id="ARBA00030904"/>
    </source>
</evidence>
<dbReference type="GO" id="GO:0004825">
    <property type="term" value="F:methionine-tRNA ligase activity"/>
    <property type="evidence" value="ECO:0007669"/>
    <property type="project" value="UniProtKB-EC"/>
</dbReference>
<keyword evidence="6 11" id="KW-0067">ATP-binding</keyword>
<organism evidence="13 14">
    <name type="scientific">Candidatus Nomurabacteria bacterium RIFCSPLOWO2_01_FULL_33_24</name>
    <dbReference type="NCBI Taxonomy" id="1801765"/>
    <lineage>
        <taxon>Bacteria</taxon>
        <taxon>Candidatus Nomuraibacteriota</taxon>
    </lineage>
</organism>
<accession>A0A1F6X1R4</accession>
<keyword evidence="8 11" id="KW-0030">Aminoacyl-tRNA synthetase</keyword>
<dbReference type="Gene3D" id="2.170.220.10">
    <property type="match status" value="1"/>
</dbReference>
<sequence>MLKNNNKFYITTAILYSNAEAHIGHAYEFFLADVIARYQRLQEKDTYFLTGMDEHGLKIGRSARENNMEVQDFVDEMAEQAKELHQLLNISYNQFIRTSDKKIHWPGAQTLWKELVSSNDIYKKKYNGLYCIGCERFITEKELINNKCPEHDKEPENIEEENYFFKLSKYNDQIKNLIKSNSLIISPVSARNEILSLLESGLEDVSFSRKKESVLWGIPVPEDKTQLMYVWCDALSNYITALGYGRKNEDNFKKFWPADIQVIGKGILRFHAGLWPGMLLSAGLPLPKEILVHSYLTINGKKISKSIGNVINPKEYIHKYGTDAVRYYLGREITPFEDGDFSKEKFIKTYNANLANGLGNLISRILKMANDYFEGSVNNNDNVLIPTKRKKEATKEKDSLESWAIPYLIDNKFIPDYHGFMEKFEINRAADVIWKLIKELDGYITDYEPYKLIRTDKEKTEVIIWNVLYGLFFVGKFLGPFMPEIAEKINNLLGVKFDTKNIPKSFKTNILEKPLFKKID</sequence>
<dbReference type="PRINTS" id="PR01041">
    <property type="entry name" value="TRNASYNTHMET"/>
</dbReference>
<comment type="function">
    <text evidence="1">Is required not only for elongation of protein synthesis but also for the initiation of all mRNA translation through initiator tRNA(fMet) aminoacylation.</text>
</comment>
<dbReference type="Gene3D" id="1.10.730.10">
    <property type="entry name" value="Isoleucyl-tRNA Synthetase, Domain 1"/>
    <property type="match status" value="1"/>
</dbReference>
<evidence type="ECO:0000256" key="2">
    <source>
        <dbReference type="ARBA" id="ARBA00012838"/>
    </source>
</evidence>
<evidence type="ECO:0000256" key="6">
    <source>
        <dbReference type="ARBA" id="ARBA00022840"/>
    </source>
</evidence>
<dbReference type="FunFam" id="2.170.220.10:FF:000001">
    <property type="entry name" value="methionine--tRNA ligase, mitochondrial"/>
    <property type="match status" value="1"/>
</dbReference>
<evidence type="ECO:0000256" key="11">
    <source>
        <dbReference type="RuleBase" id="RU363039"/>
    </source>
</evidence>
<dbReference type="GO" id="GO:0006431">
    <property type="term" value="P:methionyl-tRNA aminoacylation"/>
    <property type="evidence" value="ECO:0007669"/>
    <property type="project" value="InterPro"/>
</dbReference>
<dbReference type="InterPro" id="IPR033911">
    <property type="entry name" value="MetRS_core"/>
</dbReference>
<dbReference type="SUPFAM" id="SSF52374">
    <property type="entry name" value="Nucleotidylyl transferase"/>
    <property type="match status" value="1"/>
</dbReference>